<keyword evidence="2" id="KW-0694">RNA-binding</keyword>
<evidence type="ECO:0000313" key="3">
    <source>
        <dbReference type="EMBL" id="KAK9151359.1"/>
    </source>
</evidence>
<protein>
    <submittedName>
        <fullName evidence="3">Uncharacterized protein</fullName>
    </submittedName>
</protein>
<dbReference type="PANTHER" id="PTHR48032:SF6">
    <property type="entry name" value="RNA-BINDING (RRM_RBD_RNP MOTIFS) FAMILY PROTEIN"/>
    <property type="match status" value="1"/>
</dbReference>
<dbReference type="GO" id="GO:0006417">
    <property type="term" value="P:regulation of translation"/>
    <property type="evidence" value="ECO:0007669"/>
    <property type="project" value="TreeGrafter"/>
</dbReference>
<keyword evidence="1" id="KW-0677">Repeat</keyword>
<accession>A0AAP0PQW0</accession>
<reference evidence="3 4" key="1">
    <citation type="submission" date="2024-01" db="EMBL/GenBank/DDBJ databases">
        <title>Genome assemblies of Stephania.</title>
        <authorList>
            <person name="Yang L."/>
        </authorList>
    </citation>
    <scope>NUCLEOTIDE SEQUENCE [LARGE SCALE GENOMIC DNA]</scope>
    <source>
        <strain evidence="3">YNDBR</strain>
        <tissue evidence="3">Leaf</tissue>
    </source>
</reference>
<keyword evidence="4" id="KW-1185">Reference proteome</keyword>
<evidence type="ECO:0000256" key="2">
    <source>
        <dbReference type="ARBA" id="ARBA00022884"/>
    </source>
</evidence>
<sequence>MKGVDSMAMPEGSTLYELIQTGITHTHASVRVLVRLRKELSLGEEYPQMYLLQLIKVVWANVSQNWYNIDAELEVEAKKAVPRDDQHILNRNSSSIHGSPGPSRTKKIFVGGLASTLTETEFKRTATKVSEMLGNVNTSSALSAFEKMEEKGRAFRY</sequence>
<comment type="caution">
    <text evidence="3">The sequence shown here is derived from an EMBL/GenBank/DDBJ whole genome shotgun (WGS) entry which is preliminary data.</text>
</comment>
<organism evidence="3 4">
    <name type="scientific">Stephania yunnanensis</name>
    <dbReference type="NCBI Taxonomy" id="152371"/>
    <lineage>
        <taxon>Eukaryota</taxon>
        <taxon>Viridiplantae</taxon>
        <taxon>Streptophyta</taxon>
        <taxon>Embryophyta</taxon>
        <taxon>Tracheophyta</taxon>
        <taxon>Spermatophyta</taxon>
        <taxon>Magnoliopsida</taxon>
        <taxon>Ranunculales</taxon>
        <taxon>Menispermaceae</taxon>
        <taxon>Menispermoideae</taxon>
        <taxon>Cissampelideae</taxon>
        <taxon>Stephania</taxon>
    </lineage>
</organism>
<dbReference type="PANTHER" id="PTHR48032">
    <property type="entry name" value="RNA-BINDING PROTEIN MUSASHI HOMOLOG RBP6"/>
    <property type="match status" value="1"/>
</dbReference>
<evidence type="ECO:0000256" key="1">
    <source>
        <dbReference type="ARBA" id="ARBA00022737"/>
    </source>
</evidence>
<gene>
    <name evidence="3" type="ORF">Syun_009668</name>
</gene>
<proteinExistence type="predicted"/>
<dbReference type="Proteomes" id="UP001420932">
    <property type="component" value="Unassembled WGS sequence"/>
</dbReference>
<evidence type="ECO:0000313" key="4">
    <source>
        <dbReference type="Proteomes" id="UP001420932"/>
    </source>
</evidence>
<dbReference type="AlphaFoldDB" id="A0AAP0PQW0"/>
<dbReference type="EMBL" id="JBBNAF010000004">
    <property type="protein sequence ID" value="KAK9151359.1"/>
    <property type="molecule type" value="Genomic_DNA"/>
</dbReference>
<dbReference type="GO" id="GO:0003729">
    <property type="term" value="F:mRNA binding"/>
    <property type="evidence" value="ECO:0007669"/>
    <property type="project" value="TreeGrafter"/>
</dbReference>
<name>A0AAP0PQW0_9MAGN</name>